<dbReference type="AlphaFoldDB" id="A0A9N8DEL8"/>
<dbReference type="GO" id="GO:0042795">
    <property type="term" value="P:snRNA transcription by RNA polymerase II"/>
    <property type="evidence" value="ECO:0007669"/>
    <property type="project" value="TreeGrafter"/>
</dbReference>
<dbReference type="SUPFAM" id="SSF46689">
    <property type="entry name" value="Homeodomain-like"/>
    <property type="match status" value="1"/>
</dbReference>
<feature type="domain" description="Myb-like" evidence="6">
    <location>
        <begin position="632"/>
        <end position="684"/>
    </location>
</feature>
<dbReference type="GO" id="GO:0000978">
    <property type="term" value="F:RNA polymerase II cis-regulatory region sequence-specific DNA binding"/>
    <property type="evidence" value="ECO:0007669"/>
    <property type="project" value="TreeGrafter"/>
</dbReference>
<feature type="region of interest" description="Disordered" evidence="5">
    <location>
        <begin position="708"/>
        <end position="755"/>
    </location>
</feature>
<dbReference type="InterPro" id="IPR009057">
    <property type="entry name" value="Homeodomain-like_sf"/>
</dbReference>
<dbReference type="GO" id="GO:0042796">
    <property type="term" value="P:snRNA transcription by RNA polymerase III"/>
    <property type="evidence" value="ECO:0007669"/>
    <property type="project" value="TreeGrafter"/>
</dbReference>
<evidence type="ECO:0000313" key="8">
    <source>
        <dbReference type="EMBL" id="CAB9499334.1"/>
    </source>
</evidence>
<keyword evidence="2" id="KW-0238">DNA-binding</keyword>
<feature type="compositionally biased region" description="Basic residues" evidence="5">
    <location>
        <begin position="203"/>
        <end position="224"/>
    </location>
</feature>
<sequence length="755" mass="84233">MNNAVVTCPGICEDAFGSSSFRTTSNDRQPCAFRILLKPSELMSGLVQRFRRVQNANSDPLHHNNTAAMQARRKAMNNRTNAAARKQPPPRRPLGIAALGKGARGTAASINATSDGGKGKLASRLKQKLAYNRQLQQTILTALKDMTQQMGDNRRTASNITQQLYLVTEGKGKETTLTNSEASSGAVAAEEANTAEEGATKQGGKKKSVKTTKIKEKASKKRAKQKEESALAPLFPTQDVATVRDFFQKVIAEGKDTVGPEKNIVEEAKKHSRMTAARLLARWDCDIEKKRPWNRAFFSDPMGTQPKPNPDTLKRRRIRSHVPCFDHTSPRWTKQESKLVLEACANGGDDDSSSSLPKENHANATVVATATAIVDAAVHETIHAAATPGKDHGGEDDDMGAMTRESETEPDIDFGKVAQHVNECRKADSDRPYRLSRTAEECRVHYQRLQCEQQPSLSKAEVALVVQQVEEQQTVANTTGNTTTTQPTIINWQDIAEKIGRDRSPWQCFVAYRKYQTKQLTAVWTPTQDELLLKYLAAQGPQFVLDVAAAEDMSRRLFPDKTSTQIFLRANLSLVNPKLEQGPWSIQEERKLVLCRKIYQKAPHLVPGHFPHRSARGVREKWSRCLDPAYTKRRPFSEEDDKRLRQAVQEALKNGGSISWSELTKKHFPDRRPEILRTRWLQELASDADLLLKIKNEVAARQELELLARSSTGVEDGSSNEPSETDLSDFVLQLVPEKKQPKGSAKRKRPAKKKS</sequence>
<dbReference type="SMART" id="SM00717">
    <property type="entry name" value="SANT"/>
    <property type="match status" value="5"/>
</dbReference>
<dbReference type="EMBL" id="CAICTM010000057">
    <property type="protein sequence ID" value="CAB9499334.1"/>
    <property type="molecule type" value="Genomic_DNA"/>
</dbReference>
<evidence type="ECO:0000259" key="6">
    <source>
        <dbReference type="PROSITE" id="PS50090"/>
    </source>
</evidence>
<dbReference type="Proteomes" id="UP001153069">
    <property type="component" value="Unassembled WGS sequence"/>
</dbReference>
<dbReference type="GO" id="GO:0019185">
    <property type="term" value="C:snRNA-activating protein complex"/>
    <property type="evidence" value="ECO:0007669"/>
    <property type="project" value="TreeGrafter"/>
</dbReference>
<dbReference type="InterPro" id="IPR051575">
    <property type="entry name" value="Myb-like_DNA-bd"/>
</dbReference>
<dbReference type="InterPro" id="IPR001005">
    <property type="entry name" value="SANT/Myb"/>
</dbReference>
<reference evidence="8" key="1">
    <citation type="submission" date="2020-06" db="EMBL/GenBank/DDBJ databases">
        <authorList>
            <consortium name="Plant Systems Biology data submission"/>
        </authorList>
    </citation>
    <scope>NUCLEOTIDE SEQUENCE</scope>
    <source>
        <strain evidence="8">D6</strain>
    </source>
</reference>
<dbReference type="PANTHER" id="PTHR46621">
    <property type="entry name" value="SNRNA-ACTIVATING PROTEIN COMPLEX SUBUNIT 4"/>
    <property type="match status" value="1"/>
</dbReference>
<feature type="compositionally biased region" description="Polar residues" evidence="5">
    <location>
        <begin position="709"/>
        <end position="722"/>
    </location>
</feature>
<dbReference type="OrthoDB" id="2143914at2759"/>
<evidence type="ECO:0000256" key="4">
    <source>
        <dbReference type="ARBA" id="ARBA00023242"/>
    </source>
</evidence>
<accession>A0A9N8DEL8</accession>
<dbReference type="GO" id="GO:0001006">
    <property type="term" value="F:RNA polymerase III type 3 promoter sequence-specific DNA binding"/>
    <property type="evidence" value="ECO:0007669"/>
    <property type="project" value="TreeGrafter"/>
</dbReference>
<evidence type="ECO:0000256" key="2">
    <source>
        <dbReference type="ARBA" id="ARBA00023125"/>
    </source>
</evidence>
<keyword evidence="4" id="KW-0539">Nucleus</keyword>
<gene>
    <name evidence="8" type="ORF">SEMRO_58_G033870.1</name>
</gene>
<feature type="region of interest" description="Disordered" evidence="5">
    <location>
        <begin position="384"/>
        <end position="409"/>
    </location>
</feature>
<evidence type="ECO:0000256" key="3">
    <source>
        <dbReference type="ARBA" id="ARBA00023163"/>
    </source>
</evidence>
<dbReference type="CDD" id="cd00167">
    <property type="entry name" value="SANT"/>
    <property type="match status" value="1"/>
</dbReference>
<feature type="compositionally biased region" description="Basic residues" evidence="5">
    <location>
        <begin position="744"/>
        <end position="755"/>
    </location>
</feature>
<comment type="caution">
    <text evidence="8">The sequence shown here is derived from an EMBL/GenBank/DDBJ whole genome shotgun (WGS) entry which is preliminary data.</text>
</comment>
<dbReference type="PROSITE" id="PS51294">
    <property type="entry name" value="HTH_MYB"/>
    <property type="match status" value="1"/>
</dbReference>
<feature type="region of interest" description="Disordered" evidence="5">
    <location>
        <begin position="174"/>
        <end position="230"/>
    </location>
</feature>
<protein>
    <submittedName>
        <fullName evidence="8">Myb-related protein B</fullName>
    </submittedName>
</protein>
<feature type="domain" description="HTH myb-type" evidence="7">
    <location>
        <begin position="576"/>
        <end position="630"/>
    </location>
</feature>
<keyword evidence="9" id="KW-1185">Reference proteome</keyword>
<name>A0A9N8DEL8_9STRA</name>
<evidence type="ECO:0000259" key="7">
    <source>
        <dbReference type="PROSITE" id="PS51294"/>
    </source>
</evidence>
<keyword evidence="3" id="KW-0804">Transcription</keyword>
<feature type="compositionally biased region" description="Low complexity" evidence="5">
    <location>
        <begin position="180"/>
        <end position="202"/>
    </location>
</feature>
<proteinExistence type="predicted"/>
<organism evidence="8 9">
    <name type="scientific">Seminavis robusta</name>
    <dbReference type="NCBI Taxonomy" id="568900"/>
    <lineage>
        <taxon>Eukaryota</taxon>
        <taxon>Sar</taxon>
        <taxon>Stramenopiles</taxon>
        <taxon>Ochrophyta</taxon>
        <taxon>Bacillariophyta</taxon>
        <taxon>Bacillariophyceae</taxon>
        <taxon>Bacillariophycidae</taxon>
        <taxon>Naviculales</taxon>
        <taxon>Naviculaceae</taxon>
        <taxon>Seminavis</taxon>
    </lineage>
</organism>
<evidence type="ECO:0000256" key="1">
    <source>
        <dbReference type="ARBA" id="ARBA00023015"/>
    </source>
</evidence>
<keyword evidence="1" id="KW-0805">Transcription regulation</keyword>
<dbReference type="Gene3D" id="1.10.10.60">
    <property type="entry name" value="Homeodomain-like"/>
    <property type="match status" value="1"/>
</dbReference>
<dbReference type="PROSITE" id="PS50090">
    <property type="entry name" value="MYB_LIKE"/>
    <property type="match status" value="1"/>
</dbReference>
<evidence type="ECO:0000256" key="5">
    <source>
        <dbReference type="SAM" id="MobiDB-lite"/>
    </source>
</evidence>
<evidence type="ECO:0000313" key="9">
    <source>
        <dbReference type="Proteomes" id="UP001153069"/>
    </source>
</evidence>
<dbReference type="PANTHER" id="PTHR46621:SF1">
    <property type="entry name" value="SNRNA-ACTIVATING PROTEIN COMPLEX SUBUNIT 4"/>
    <property type="match status" value="1"/>
</dbReference>
<dbReference type="InterPro" id="IPR017930">
    <property type="entry name" value="Myb_dom"/>
</dbReference>